<dbReference type="InterPro" id="IPR005828">
    <property type="entry name" value="MFS_sugar_transport-like"/>
</dbReference>
<dbReference type="Proteomes" id="UP000279259">
    <property type="component" value="Unassembled WGS sequence"/>
</dbReference>
<evidence type="ECO:0000256" key="7">
    <source>
        <dbReference type="ARBA" id="ARBA00023136"/>
    </source>
</evidence>
<feature type="transmembrane region" description="Helical" evidence="11">
    <location>
        <begin position="72"/>
        <end position="102"/>
    </location>
</feature>
<dbReference type="InterPro" id="IPR020846">
    <property type="entry name" value="MFS_dom"/>
</dbReference>
<evidence type="ECO:0000256" key="9">
    <source>
        <dbReference type="ARBA" id="ARBA00049119"/>
    </source>
</evidence>
<dbReference type="InterPro" id="IPR005829">
    <property type="entry name" value="Sugar_transporter_CS"/>
</dbReference>
<keyword evidence="6 11" id="KW-1133">Transmembrane helix</keyword>
<dbReference type="NCBIfam" id="TIGR00879">
    <property type="entry name" value="SP"/>
    <property type="match status" value="1"/>
</dbReference>
<keyword evidence="5 11" id="KW-0812">Transmembrane</keyword>
<evidence type="ECO:0000313" key="14">
    <source>
        <dbReference type="Proteomes" id="UP000279259"/>
    </source>
</evidence>
<dbReference type="Gene3D" id="1.20.1250.20">
    <property type="entry name" value="MFS general substrate transporter like domains"/>
    <property type="match status" value="1"/>
</dbReference>
<feature type="transmembrane region" description="Helical" evidence="11">
    <location>
        <begin position="212"/>
        <end position="231"/>
    </location>
</feature>
<comment type="subcellular location">
    <subcellularLocation>
        <location evidence="1">Membrane</location>
        <topology evidence="1">Multi-pass membrane protein</topology>
    </subcellularLocation>
</comment>
<accession>A0A427YV91</accession>
<feature type="transmembrane region" description="Helical" evidence="11">
    <location>
        <begin position="154"/>
        <end position="171"/>
    </location>
</feature>
<keyword evidence="7 11" id="KW-0472">Membrane</keyword>
<feature type="transmembrane region" description="Helical" evidence="11">
    <location>
        <begin position="497"/>
        <end position="515"/>
    </location>
</feature>
<dbReference type="EMBL" id="RSCD01000001">
    <property type="protein sequence ID" value="RSH94921.1"/>
    <property type="molecule type" value="Genomic_DNA"/>
</dbReference>
<feature type="domain" description="Major facilitator superfamily (MFS) profile" evidence="12">
    <location>
        <begin position="75"/>
        <end position="521"/>
    </location>
</feature>
<evidence type="ECO:0000256" key="11">
    <source>
        <dbReference type="SAM" id="Phobius"/>
    </source>
</evidence>
<comment type="similarity">
    <text evidence="2 10">Belongs to the major facilitator superfamily. Sugar transporter (TC 2.A.1.1) family.</text>
</comment>
<protein>
    <recommendedName>
        <fullName evidence="12">Major facilitator superfamily (MFS) profile domain-containing protein</fullName>
    </recommendedName>
</protein>
<dbReference type="InterPro" id="IPR050360">
    <property type="entry name" value="MFS_Sugar_Transporters"/>
</dbReference>
<dbReference type="AlphaFoldDB" id="A0A427YV91"/>
<evidence type="ECO:0000256" key="4">
    <source>
        <dbReference type="ARBA" id="ARBA00022597"/>
    </source>
</evidence>
<dbReference type="PROSITE" id="PS50850">
    <property type="entry name" value="MFS"/>
    <property type="match status" value="1"/>
</dbReference>
<feature type="transmembrane region" description="Helical" evidence="11">
    <location>
        <begin position="122"/>
        <end position="142"/>
    </location>
</feature>
<feature type="transmembrane region" description="Helical" evidence="11">
    <location>
        <begin position="464"/>
        <end position="485"/>
    </location>
</feature>
<keyword evidence="4" id="KW-0762">Sugar transport</keyword>
<evidence type="ECO:0000256" key="10">
    <source>
        <dbReference type="RuleBase" id="RU003346"/>
    </source>
</evidence>
<dbReference type="SUPFAM" id="SSF103473">
    <property type="entry name" value="MFS general substrate transporter"/>
    <property type="match status" value="1"/>
</dbReference>
<sequence length="555" mass="61604">MDDQEKVNVGQPINEKNLEGGAGQVLAPVHLEHVDHITSETEWKHMLDDAIAGEASEKSLHWREALRLYPKATFWSFAISLCIVMEGYDTALLGSITGLPIFRQHYGVYSGNEAAGYQLEPAWQTAIGQASTVGNIFGIFAASWFQDRFGYRRTIQGSLVLMTAFVFIVFFSPNVQVLLVGELLCGLPWGAFSSSAVSYASEVTPVALRGYLTTYVNLCWVIGQFIAAGVLLGVQDRTDEWAYKIPFAVQWVWPVPLFLLATFAPESPWYLVRAGKLKEAERSVRRLASKHESIDPTKTVAMMVRTNQHELDNAPGVSFFDCFKGSDLRRTEVACVAWAIQVLSGSSFGNQGTYFFEQAGLSTADSFKFNLGQYAIGFCGTCASWITMTYMGRRKVYLRGLSVLCVLLLIIGALAVPSKQGLTGAKWGQAAMVLLWVFTYDFTVGPVAYCIVGEVSSTRLRGKTVGLARITYNIVGIVAGILNTYMMNPTAWNWKGYAGFFWFVSCFLCLVWSYLRLPECKGRTFRELDILFENKVSARKFETTEVSLEVEGGHA</sequence>
<dbReference type="FunFam" id="1.20.1250.20:FF:000254">
    <property type="entry name" value="MAL31p Maltose permease"/>
    <property type="match status" value="1"/>
</dbReference>
<feature type="transmembrane region" description="Helical" evidence="11">
    <location>
        <begin position="396"/>
        <end position="415"/>
    </location>
</feature>
<dbReference type="PANTHER" id="PTHR48022:SF5">
    <property type="entry name" value="ALPHA-GLUCOSIDES PERMEASE MPH2-RELATED"/>
    <property type="match status" value="1"/>
</dbReference>
<comment type="catalytic activity">
    <reaction evidence="9">
        <text>myo-inositol(out) + H(+)(out) = myo-inositol(in) + H(+)(in)</text>
        <dbReference type="Rhea" id="RHEA:60364"/>
        <dbReference type="ChEBI" id="CHEBI:15378"/>
        <dbReference type="ChEBI" id="CHEBI:17268"/>
    </reaction>
</comment>
<dbReference type="PANTHER" id="PTHR48022">
    <property type="entry name" value="PLASTIDIC GLUCOSE TRANSPORTER 4"/>
    <property type="match status" value="1"/>
</dbReference>
<gene>
    <name evidence="13" type="ORF">EHS25_000005</name>
</gene>
<evidence type="ECO:0000259" key="12">
    <source>
        <dbReference type="PROSITE" id="PS50850"/>
    </source>
</evidence>
<evidence type="ECO:0000256" key="8">
    <source>
        <dbReference type="ARBA" id="ARBA00026248"/>
    </source>
</evidence>
<evidence type="ECO:0000256" key="2">
    <source>
        <dbReference type="ARBA" id="ARBA00010992"/>
    </source>
</evidence>
<reference evidence="13 14" key="1">
    <citation type="submission" date="2018-11" db="EMBL/GenBank/DDBJ databases">
        <title>Genome sequence of Saitozyma podzolica DSM 27192.</title>
        <authorList>
            <person name="Aliyu H."/>
            <person name="Gorte O."/>
            <person name="Ochsenreither K."/>
        </authorList>
    </citation>
    <scope>NUCLEOTIDE SEQUENCE [LARGE SCALE GENOMIC DNA]</scope>
    <source>
        <strain evidence="13 14">DSM 27192</strain>
    </source>
</reference>
<evidence type="ECO:0000256" key="6">
    <source>
        <dbReference type="ARBA" id="ARBA00022989"/>
    </source>
</evidence>
<dbReference type="GO" id="GO:0005351">
    <property type="term" value="F:carbohydrate:proton symporter activity"/>
    <property type="evidence" value="ECO:0007669"/>
    <property type="project" value="TreeGrafter"/>
</dbReference>
<comment type="caution">
    <text evidence="13">The sequence shown here is derived from an EMBL/GenBank/DDBJ whole genome shotgun (WGS) entry which is preliminary data.</text>
</comment>
<dbReference type="GO" id="GO:0016020">
    <property type="term" value="C:membrane"/>
    <property type="evidence" value="ECO:0007669"/>
    <property type="project" value="UniProtKB-SubCell"/>
</dbReference>
<keyword evidence="8" id="KW-0462">Maltose metabolism</keyword>
<dbReference type="GO" id="GO:0000023">
    <property type="term" value="P:maltose metabolic process"/>
    <property type="evidence" value="ECO:0007669"/>
    <property type="project" value="UniProtKB-KW"/>
</dbReference>
<dbReference type="OrthoDB" id="6612291at2759"/>
<evidence type="ECO:0000256" key="5">
    <source>
        <dbReference type="ARBA" id="ARBA00022692"/>
    </source>
</evidence>
<evidence type="ECO:0000256" key="1">
    <source>
        <dbReference type="ARBA" id="ARBA00004141"/>
    </source>
</evidence>
<name>A0A427YV91_9TREE</name>
<dbReference type="PROSITE" id="PS00217">
    <property type="entry name" value="SUGAR_TRANSPORT_2"/>
    <property type="match status" value="1"/>
</dbReference>
<dbReference type="Pfam" id="PF00083">
    <property type="entry name" value="Sugar_tr"/>
    <property type="match status" value="1"/>
</dbReference>
<dbReference type="InterPro" id="IPR003663">
    <property type="entry name" value="Sugar/inositol_transpt"/>
</dbReference>
<evidence type="ECO:0000256" key="3">
    <source>
        <dbReference type="ARBA" id="ARBA00022448"/>
    </source>
</evidence>
<feature type="transmembrane region" description="Helical" evidence="11">
    <location>
        <begin position="427"/>
        <end position="452"/>
    </location>
</feature>
<proteinExistence type="inferred from homology"/>
<dbReference type="InterPro" id="IPR036259">
    <property type="entry name" value="MFS_trans_sf"/>
</dbReference>
<evidence type="ECO:0000313" key="13">
    <source>
        <dbReference type="EMBL" id="RSH94921.1"/>
    </source>
</evidence>
<keyword evidence="3 10" id="KW-0813">Transport</keyword>
<organism evidence="13 14">
    <name type="scientific">Saitozyma podzolica</name>
    <dbReference type="NCBI Taxonomy" id="1890683"/>
    <lineage>
        <taxon>Eukaryota</taxon>
        <taxon>Fungi</taxon>
        <taxon>Dikarya</taxon>
        <taxon>Basidiomycota</taxon>
        <taxon>Agaricomycotina</taxon>
        <taxon>Tremellomycetes</taxon>
        <taxon>Tremellales</taxon>
        <taxon>Trimorphomycetaceae</taxon>
        <taxon>Saitozyma</taxon>
    </lineage>
</organism>
<keyword evidence="14" id="KW-1185">Reference proteome</keyword>